<keyword evidence="6" id="KW-1185">Reference proteome</keyword>
<keyword evidence="3" id="KW-0175">Coiled coil</keyword>
<dbReference type="PANTHER" id="PTHR30563">
    <property type="entry name" value="DNA RECOMBINATION PROTEIN RMUC"/>
    <property type="match status" value="1"/>
</dbReference>
<dbReference type="SUPFAM" id="SSF58113">
    <property type="entry name" value="Apolipoprotein A-I"/>
    <property type="match status" value="1"/>
</dbReference>
<dbReference type="InterPro" id="IPR003798">
    <property type="entry name" value="DNA_recombination_RmuC"/>
</dbReference>
<comment type="caution">
    <text evidence="5">The sequence shown here is derived from an EMBL/GenBank/DDBJ whole genome shotgun (WGS) entry which is preliminary data.</text>
</comment>
<evidence type="ECO:0000256" key="1">
    <source>
        <dbReference type="ARBA" id="ARBA00003416"/>
    </source>
</evidence>
<dbReference type="Proteomes" id="UP000784128">
    <property type="component" value="Unassembled WGS sequence"/>
</dbReference>
<dbReference type="Pfam" id="PF02646">
    <property type="entry name" value="RmuC"/>
    <property type="match status" value="1"/>
</dbReference>
<gene>
    <name evidence="5" type="primary">rmuC</name>
    <name evidence="5" type="ORF">KJB30_06825</name>
</gene>
<evidence type="ECO:0000313" key="6">
    <source>
        <dbReference type="Proteomes" id="UP000784128"/>
    </source>
</evidence>
<keyword evidence="4" id="KW-0233">DNA recombination</keyword>
<organism evidence="5 6">
    <name type="scientific">Pelotalea chapellei</name>
    <dbReference type="NCBI Taxonomy" id="44671"/>
    <lineage>
        <taxon>Bacteria</taxon>
        <taxon>Pseudomonadati</taxon>
        <taxon>Thermodesulfobacteriota</taxon>
        <taxon>Desulfuromonadia</taxon>
        <taxon>Geobacterales</taxon>
        <taxon>Geobacteraceae</taxon>
        <taxon>Pelotalea</taxon>
    </lineage>
</organism>
<dbReference type="EMBL" id="JAHDYS010000005">
    <property type="protein sequence ID" value="MBT1071488.1"/>
    <property type="molecule type" value="Genomic_DNA"/>
</dbReference>
<accession>A0ABS5U752</accession>
<evidence type="ECO:0000256" key="2">
    <source>
        <dbReference type="ARBA" id="ARBA00009840"/>
    </source>
</evidence>
<sequence length="421" mass="47201">MQITILILLAVTMCAALVAAVRSFRKPLEWQLRFEVLEKAHEATVRTVREEMAQNRKETGEALQNFAGSLVKRMMEVGTLQKEQLELLRSTVGEHLKNIQQDNNQKLEAMRRTVDEKLHATLEQRLGESFKQVSERLEKVHQGLGEMKSLAHGVGDLKKVLSNVKTRGTLGEVQLHNLLEELLTPDQYERNVVTRQGSAGRVEFAIRLPGSNDRPLWLPIDAKFPHEDYVRLVEAQEKGDRAAIDEASRLLDRTLVSMAKLISGKYLDPPHTTDFAIMYLANEAAYASVLSRPLIFETLQRDYKVILAGPTTISALLSALSLGFRTLTIEKRTSDVWRLLGAIKTEFDVFGVLLDKTRKKLDEASSSIDTAAVRQRAITRKLKGVEQVGEVEAELLLGLKSESSIEEPVVTEKLKNGAMNV</sequence>
<dbReference type="PANTHER" id="PTHR30563:SF0">
    <property type="entry name" value="DNA RECOMBINATION PROTEIN RMUC"/>
    <property type="match status" value="1"/>
</dbReference>
<reference evidence="5 6" key="1">
    <citation type="submission" date="2021-05" db="EMBL/GenBank/DDBJ databases">
        <title>The draft genome of Geobacter chapellei DSM 13688.</title>
        <authorList>
            <person name="Xu Z."/>
            <person name="Masuda Y."/>
            <person name="Itoh H."/>
            <person name="Senoo K."/>
        </authorList>
    </citation>
    <scope>NUCLEOTIDE SEQUENCE [LARGE SCALE GENOMIC DNA]</scope>
    <source>
        <strain evidence="5 6">DSM 13688</strain>
    </source>
</reference>
<name>A0ABS5U752_9BACT</name>
<protein>
    <submittedName>
        <fullName evidence="5">DNA recombination protein RmuC</fullName>
    </submittedName>
</protein>
<comment type="similarity">
    <text evidence="2">Belongs to the RmuC family.</text>
</comment>
<comment type="function">
    <text evidence="1">Involved in DNA recombination.</text>
</comment>
<evidence type="ECO:0000313" key="5">
    <source>
        <dbReference type="EMBL" id="MBT1071488.1"/>
    </source>
</evidence>
<evidence type="ECO:0000256" key="3">
    <source>
        <dbReference type="ARBA" id="ARBA00023054"/>
    </source>
</evidence>
<evidence type="ECO:0000256" key="4">
    <source>
        <dbReference type="ARBA" id="ARBA00023172"/>
    </source>
</evidence>
<proteinExistence type="inferred from homology"/>
<dbReference type="RefSeq" id="WP_214297255.1">
    <property type="nucleotide sequence ID" value="NZ_JAHDYS010000005.1"/>
</dbReference>